<dbReference type="EMBL" id="BMPP01000039">
    <property type="protein sequence ID" value="GGK43467.1"/>
    <property type="molecule type" value="Genomic_DNA"/>
</dbReference>
<dbReference type="Proteomes" id="UP000647587">
    <property type="component" value="Unassembled WGS sequence"/>
</dbReference>
<evidence type="ECO:0000313" key="2">
    <source>
        <dbReference type="EMBL" id="GGK43467.1"/>
    </source>
</evidence>
<protein>
    <submittedName>
        <fullName evidence="2">Uncharacterized protein</fullName>
    </submittedName>
</protein>
<keyword evidence="3" id="KW-1185">Reference proteome</keyword>
<name>A0ABQ2F243_9DEIO</name>
<evidence type="ECO:0000256" key="1">
    <source>
        <dbReference type="SAM" id="SignalP"/>
    </source>
</evidence>
<keyword evidence="1" id="KW-0732">Signal</keyword>
<reference evidence="3" key="1">
    <citation type="journal article" date="2019" name="Int. J. Syst. Evol. Microbiol.">
        <title>The Global Catalogue of Microorganisms (GCM) 10K type strain sequencing project: providing services to taxonomists for standard genome sequencing and annotation.</title>
        <authorList>
            <consortium name="The Broad Institute Genomics Platform"/>
            <consortium name="The Broad Institute Genome Sequencing Center for Infectious Disease"/>
            <person name="Wu L."/>
            <person name="Ma J."/>
        </authorList>
    </citation>
    <scope>NUCLEOTIDE SEQUENCE [LARGE SCALE GENOMIC DNA]</scope>
    <source>
        <strain evidence="3">JCM 30331</strain>
    </source>
</reference>
<sequence>MRLCRLRAVIFLTAFCLTSAHAERSLNTVTLLEAREMVDTIQARVPGYAGITMRVTRGRTELVPALVFPHLTHLVASAPAGLGMNPGGGVVQARYSLRTLLLAAQCVARVRPDVETVIDVDQPAAEVLRSRWEQGHAVPATPGFMVVLVTLLCTGFRRICPMLIHFRPVTVLSPPWPEAAAWTRGAPGHPAFRLTCAFRGRQTSGGHR</sequence>
<evidence type="ECO:0000313" key="3">
    <source>
        <dbReference type="Proteomes" id="UP000647587"/>
    </source>
</evidence>
<gene>
    <name evidence="2" type="ORF">GCM10008955_41520</name>
</gene>
<comment type="caution">
    <text evidence="2">The sequence shown here is derived from an EMBL/GenBank/DDBJ whole genome shotgun (WGS) entry which is preliminary data.</text>
</comment>
<feature type="chain" id="PRO_5047281530" evidence="1">
    <location>
        <begin position="23"/>
        <end position="208"/>
    </location>
</feature>
<organism evidence="2 3">
    <name type="scientific">Deinococcus malanensis</name>
    <dbReference type="NCBI Taxonomy" id="1706855"/>
    <lineage>
        <taxon>Bacteria</taxon>
        <taxon>Thermotogati</taxon>
        <taxon>Deinococcota</taxon>
        <taxon>Deinococci</taxon>
        <taxon>Deinococcales</taxon>
        <taxon>Deinococcaceae</taxon>
        <taxon>Deinococcus</taxon>
    </lineage>
</organism>
<proteinExistence type="predicted"/>
<feature type="signal peptide" evidence="1">
    <location>
        <begin position="1"/>
        <end position="22"/>
    </location>
</feature>
<accession>A0ABQ2F243</accession>